<keyword evidence="1" id="KW-0812">Transmembrane</keyword>
<gene>
    <name evidence="2" type="ORF">GALL_71370</name>
</gene>
<evidence type="ECO:0000313" key="2">
    <source>
        <dbReference type="EMBL" id="OIR10966.1"/>
    </source>
</evidence>
<organism evidence="2">
    <name type="scientific">mine drainage metagenome</name>
    <dbReference type="NCBI Taxonomy" id="410659"/>
    <lineage>
        <taxon>unclassified sequences</taxon>
        <taxon>metagenomes</taxon>
        <taxon>ecological metagenomes</taxon>
    </lineage>
</organism>
<feature type="transmembrane region" description="Helical" evidence="1">
    <location>
        <begin position="90"/>
        <end position="110"/>
    </location>
</feature>
<reference evidence="2" key="1">
    <citation type="submission" date="2016-10" db="EMBL/GenBank/DDBJ databases">
        <title>Sequence of Gallionella enrichment culture.</title>
        <authorList>
            <person name="Poehlein A."/>
            <person name="Muehling M."/>
            <person name="Daniel R."/>
        </authorList>
    </citation>
    <scope>NUCLEOTIDE SEQUENCE</scope>
</reference>
<dbReference type="AlphaFoldDB" id="A0A1J5TG22"/>
<evidence type="ECO:0000256" key="1">
    <source>
        <dbReference type="SAM" id="Phobius"/>
    </source>
</evidence>
<keyword evidence="1" id="KW-0472">Membrane</keyword>
<proteinExistence type="predicted"/>
<name>A0A1J5TG22_9ZZZZ</name>
<protein>
    <submittedName>
        <fullName evidence="2">Uncharacterized protein</fullName>
    </submittedName>
</protein>
<dbReference type="EMBL" id="MLJW01000021">
    <property type="protein sequence ID" value="OIR10966.1"/>
    <property type="molecule type" value="Genomic_DNA"/>
</dbReference>
<sequence length="121" mass="11937">MVEPHSTVSAGIAQGALASSVTLFLGAQVDALIAGLVAAILVSIWLDKIDNKAKAAAAVLLSALLAGYGSPVAAEWVTASVSGIASSDSLRLLLALMIGAISPTVVPIAIQTFGRRAGGGA</sequence>
<feature type="transmembrane region" description="Helical" evidence="1">
    <location>
        <begin position="23"/>
        <end position="46"/>
    </location>
</feature>
<accession>A0A1J5TG22</accession>
<feature type="transmembrane region" description="Helical" evidence="1">
    <location>
        <begin position="53"/>
        <end position="70"/>
    </location>
</feature>
<comment type="caution">
    <text evidence="2">The sequence shown here is derived from an EMBL/GenBank/DDBJ whole genome shotgun (WGS) entry which is preliminary data.</text>
</comment>
<keyword evidence="1" id="KW-1133">Transmembrane helix</keyword>